<dbReference type="Gene3D" id="1.10.10.10">
    <property type="entry name" value="Winged helix-like DNA-binding domain superfamily/Winged helix DNA-binding domain"/>
    <property type="match status" value="1"/>
</dbReference>
<proteinExistence type="predicted"/>
<dbReference type="GO" id="GO:0006950">
    <property type="term" value="P:response to stress"/>
    <property type="evidence" value="ECO:0007669"/>
    <property type="project" value="TreeGrafter"/>
</dbReference>
<dbReference type="PROSITE" id="PS50995">
    <property type="entry name" value="HTH_MARR_2"/>
    <property type="match status" value="1"/>
</dbReference>
<comment type="caution">
    <text evidence="2">The sequence shown here is derived from an EMBL/GenBank/DDBJ whole genome shotgun (WGS) entry which is preliminary data.</text>
</comment>
<dbReference type="PANTHER" id="PTHR33164:SF57">
    <property type="entry name" value="MARR-FAMILY TRANSCRIPTIONAL REGULATOR"/>
    <property type="match status" value="1"/>
</dbReference>
<dbReference type="GO" id="GO:0003700">
    <property type="term" value="F:DNA-binding transcription factor activity"/>
    <property type="evidence" value="ECO:0007669"/>
    <property type="project" value="InterPro"/>
</dbReference>
<sequence length="165" mass="18691">MECFYIPRNEKSTRSGQMPHPPQTIVEFATRFAISAELYQTVLQDRLRPKGLTLPQLSVLSHIARQQRPQRVTDIARTVQVGQPAVTKMVSKFHGAGWVDLVDAPNDQRVKFAQITAKGAEHLMTTQRSLLPELKPFLDQYGSDDINTVLKILNDFSNMLESFKP</sequence>
<dbReference type="InterPro" id="IPR036388">
    <property type="entry name" value="WH-like_DNA-bd_sf"/>
</dbReference>
<dbReference type="SUPFAM" id="SSF46785">
    <property type="entry name" value="Winged helix' DNA-binding domain"/>
    <property type="match status" value="1"/>
</dbReference>
<organism evidence="2 3">
    <name type="scientific">Marivivens niveibacter</name>
    <dbReference type="NCBI Taxonomy" id="1930667"/>
    <lineage>
        <taxon>Bacteria</taxon>
        <taxon>Pseudomonadati</taxon>
        <taxon>Pseudomonadota</taxon>
        <taxon>Alphaproteobacteria</taxon>
        <taxon>Rhodobacterales</taxon>
        <taxon>Paracoccaceae</taxon>
        <taxon>Marivivens group</taxon>
        <taxon>Marivivens</taxon>
    </lineage>
</organism>
<dbReference type="Proteomes" id="UP000194664">
    <property type="component" value="Unassembled WGS sequence"/>
</dbReference>
<dbReference type="EMBL" id="MSPP01000001">
    <property type="protein sequence ID" value="OUD09972.1"/>
    <property type="molecule type" value="Genomic_DNA"/>
</dbReference>
<protein>
    <recommendedName>
        <fullName evidence="1">HTH marR-type domain-containing protein</fullName>
    </recommendedName>
</protein>
<reference evidence="2 3" key="1">
    <citation type="submission" date="2016-12" db="EMBL/GenBank/DDBJ databases">
        <title>The draft genome sequence of HSLHS2.</title>
        <authorList>
            <person name="Hu D."/>
            <person name="Wang L."/>
            <person name="Shao Z."/>
        </authorList>
    </citation>
    <scope>NUCLEOTIDE SEQUENCE [LARGE SCALE GENOMIC DNA]</scope>
    <source>
        <strain evidence="2">MCCC 1A06712</strain>
    </source>
</reference>
<dbReference type="Pfam" id="PF12802">
    <property type="entry name" value="MarR_2"/>
    <property type="match status" value="1"/>
</dbReference>
<dbReference type="SMART" id="SM00347">
    <property type="entry name" value="HTH_MARR"/>
    <property type="match status" value="1"/>
</dbReference>
<gene>
    <name evidence="2" type="ORF">BVC71_00150</name>
</gene>
<dbReference type="PANTHER" id="PTHR33164">
    <property type="entry name" value="TRANSCRIPTIONAL REGULATOR, MARR FAMILY"/>
    <property type="match status" value="1"/>
</dbReference>
<dbReference type="OrthoDB" id="7861053at2"/>
<accession>A0A251X019</accession>
<name>A0A251X019_9RHOB</name>
<dbReference type="InterPro" id="IPR036390">
    <property type="entry name" value="WH_DNA-bd_sf"/>
</dbReference>
<evidence type="ECO:0000313" key="3">
    <source>
        <dbReference type="Proteomes" id="UP000194664"/>
    </source>
</evidence>
<feature type="domain" description="HTH marR-type" evidence="1">
    <location>
        <begin position="25"/>
        <end position="158"/>
    </location>
</feature>
<evidence type="ECO:0000313" key="2">
    <source>
        <dbReference type="EMBL" id="OUD09972.1"/>
    </source>
</evidence>
<keyword evidence="3" id="KW-1185">Reference proteome</keyword>
<dbReference type="InterPro" id="IPR000835">
    <property type="entry name" value="HTH_MarR-typ"/>
</dbReference>
<dbReference type="AlphaFoldDB" id="A0A251X019"/>
<dbReference type="InterPro" id="IPR039422">
    <property type="entry name" value="MarR/SlyA-like"/>
</dbReference>
<evidence type="ECO:0000259" key="1">
    <source>
        <dbReference type="PROSITE" id="PS50995"/>
    </source>
</evidence>